<evidence type="ECO:0000256" key="1">
    <source>
        <dbReference type="ARBA" id="ARBA00006643"/>
    </source>
</evidence>
<dbReference type="InParanoid" id="M0ZR39"/>
<dbReference type="InterPro" id="IPR046960">
    <property type="entry name" value="PPR_At4g14850-like_plant"/>
</dbReference>
<sequence length="287" mass="32247">MAETYDIEPTIEHYGCMVDFYGRAGQLRKAYNFVVQMPVPPNAVIWRTLLGACSFLGDIEMAEQVNKRLSELDPDNCGDHVLLSSIYTFAGKWKDVAMVRRSMAEKDMKKIPGWSMIEIDKVMYSFVAGDKQNEITEEAYNKLSEIMLKLKVKGGYIPEVGSVLHDIEEEEKEDTVSKHSEKLAVAFGMARLCKGSTIRIVKNLRVCKDCHSFMKLISKVYGLEIVVTAVNVPSILIEELNDTVLCNRRSGPGTIKTIIERLSIGSPKRSKAAMKALRETIRGEQLC</sequence>
<dbReference type="Pfam" id="PF14432">
    <property type="entry name" value="DYW_deaminase"/>
    <property type="match status" value="1"/>
</dbReference>
<name>M0ZR39_SOLTU</name>
<protein>
    <submittedName>
        <fullName evidence="4">Pentatricopeptide repeat-containing protein</fullName>
    </submittedName>
</protein>
<evidence type="ECO:0000313" key="4">
    <source>
        <dbReference type="EnsemblPlants" id="PGSC0003DMT400006309"/>
    </source>
</evidence>
<keyword evidence="2" id="KW-0677">Repeat</keyword>
<evidence type="ECO:0000259" key="3">
    <source>
        <dbReference type="Pfam" id="PF14432"/>
    </source>
</evidence>
<feature type="domain" description="DYW" evidence="3">
    <location>
        <begin position="155"/>
        <end position="228"/>
    </location>
</feature>
<dbReference type="GO" id="GO:0009451">
    <property type="term" value="P:RNA modification"/>
    <property type="evidence" value="ECO:0007669"/>
    <property type="project" value="InterPro"/>
</dbReference>
<dbReference type="InterPro" id="IPR011990">
    <property type="entry name" value="TPR-like_helical_dom_sf"/>
</dbReference>
<accession>M0ZR39</accession>
<dbReference type="HOGENOM" id="CLU_002706_37_1_1"/>
<keyword evidence="5" id="KW-1185">Reference proteome</keyword>
<reference evidence="4" key="2">
    <citation type="submission" date="2015-06" db="UniProtKB">
        <authorList>
            <consortium name="EnsemblPlants"/>
        </authorList>
    </citation>
    <scope>IDENTIFICATION</scope>
    <source>
        <strain evidence="4">DM1-3 516 R44</strain>
    </source>
</reference>
<dbReference type="ExpressionAtlas" id="M0ZR39">
    <property type="expression patterns" value="baseline"/>
</dbReference>
<evidence type="ECO:0000256" key="2">
    <source>
        <dbReference type="ARBA" id="ARBA00022737"/>
    </source>
</evidence>
<reference evidence="5" key="1">
    <citation type="journal article" date="2011" name="Nature">
        <title>Genome sequence and analysis of the tuber crop potato.</title>
        <authorList>
            <consortium name="The Potato Genome Sequencing Consortium"/>
        </authorList>
    </citation>
    <scope>NUCLEOTIDE SEQUENCE [LARGE SCALE GENOMIC DNA]</scope>
    <source>
        <strain evidence="5">cv. DM1-3 516 R44</strain>
    </source>
</reference>
<dbReference type="Pfam" id="PF01535">
    <property type="entry name" value="PPR"/>
    <property type="match status" value="1"/>
</dbReference>
<dbReference type="PANTHER" id="PTHR47926">
    <property type="entry name" value="PENTATRICOPEPTIDE REPEAT-CONTAINING PROTEIN"/>
    <property type="match status" value="1"/>
</dbReference>
<dbReference type="InterPro" id="IPR032867">
    <property type="entry name" value="DYW_dom"/>
</dbReference>
<dbReference type="PANTHER" id="PTHR47926:SF411">
    <property type="entry name" value="PENTATRICOPEPTIDE REPEAT-CONTAINING PROTEIN"/>
    <property type="match status" value="1"/>
</dbReference>
<dbReference type="PaxDb" id="4113-PGSC0003DMT400006309"/>
<proteinExistence type="inferred from homology"/>
<comment type="similarity">
    <text evidence="1">Belongs to the PPR family. PCMP-H subfamily.</text>
</comment>
<dbReference type="OMA" id="AETYDIE"/>
<organism evidence="4 5">
    <name type="scientific">Solanum tuberosum</name>
    <name type="common">Potato</name>
    <dbReference type="NCBI Taxonomy" id="4113"/>
    <lineage>
        <taxon>Eukaryota</taxon>
        <taxon>Viridiplantae</taxon>
        <taxon>Streptophyta</taxon>
        <taxon>Embryophyta</taxon>
        <taxon>Tracheophyta</taxon>
        <taxon>Spermatophyta</taxon>
        <taxon>Magnoliopsida</taxon>
        <taxon>eudicotyledons</taxon>
        <taxon>Gunneridae</taxon>
        <taxon>Pentapetalae</taxon>
        <taxon>asterids</taxon>
        <taxon>lamiids</taxon>
        <taxon>Solanales</taxon>
        <taxon>Solanaceae</taxon>
        <taxon>Solanoideae</taxon>
        <taxon>Solaneae</taxon>
        <taxon>Solanum</taxon>
    </lineage>
</organism>
<dbReference type="Pfam" id="PF20431">
    <property type="entry name" value="E_motif"/>
    <property type="match status" value="1"/>
</dbReference>
<dbReference type="Gramene" id="PGSC0003DMT400006309">
    <property type="protein sequence ID" value="PGSC0003DMT400006309"/>
    <property type="gene ID" value="PGSC0003DMG400002464"/>
</dbReference>
<dbReference type="Gene3D" id="1.25.40.10">
    <property type="entry name" value="Tetratricopeptide repeat domain"/>
    <property type="match status" value="1"/>
</dbReference>
<dbReference type="InterPro" id="IPR046848">
    <property type="entry name" value="E_motif"/>
</dbReference>
<dbReference type="EnsemblPlants" id="PGSC0003DMT400006309">
    <property type="protein sequence ID" value="PGSC0003DMT400006309"/>
    <property type="gene ID" value="PGSC0003DMG400002464"/>
</dbReference>
<dbReference type="GO" id="GO:0003723">
    <property type="term" value="F:RNA binding"/>
    <property type="evidence" value="ECO:0007669"/>
    <property type="project" value="InterPro"/>
</dbReference>
<dbReference type="eggNOG" id="KOG4197">
    <property type="taxonomic scope" value="Eukaryota"/>
</dbReference>
<dbReference type="Proteomes" id="UP000011115">
    <property type="component" value="Unassembled WGS sequence"/>
</dbReference>
<dbReference type="InterPro" id="IPR002885">
    <property type="entry name" value="PPR_rpt"/>
</dbReference>
<evidence type="ECO:0000313" key="5">
    <source>
        <dbReference type="Proteomes" id="UP000011115"/>
    </source>
</evidence>
<dbReference type="AlphaFoldDB" id="M0ZR39"/>
<dbReference type="GO" id="GO:0008270">
    <property type="term" value="F:zinc ion binding"/>
    <property type="evidence" value="ECO:0007669"/>
    <property type="project" value="InterPro"/>
</dbReference>